<evidence type="ECO:0000256" key="13">
    <source>
        <dbReference type="ARBA" id="ARBA00023136"/>
    </source>
</evidence>
<evidence type="ECO:0000313" key="21">
    <source>
        <dbReference type="EMBL" id="GIY71203.1"/>
    </source>
</evidence>
<evidence type="ECO:0000256" key="4">
    <source>
        <dbReference type="ARBA" id="ARBA00010441"/>
    </source>
</evidence>
<evidence type="ECO:0000256" key="18">
    <source>
        <dbReference type="PIRNR" id="PIRNR000848"/>
    </source>
</evidence>
<dbReference type="EMBL" id="BPLR01014767">
    <property type="protein sequence ID" value="GIY71203.1"/>
    <property type="molecule type" value="Genomic_DNA"/>
</dbReference>
<reference evidence="21 22" key="1">
    <citation type="submission" date="2021-06" db="EMBL/GenBank/DDBJ databases">
        <title>Caerostris extrusa draft genome.</title>
        <authorList>
            <person name="Kono N."/>
            <person name="Arakawa K."/>
        </authorList>
    </citation>
    <scope>NUCLEOTIDE SEQUENCE [LARGE SCALE GENOMIC DNA]</scope>
</reference>
<comment type="subcellular location">
    <subcellularLocation>
        <location evidence="3">Membrane</location>
        <topology evidence="3">Multi-pass membrane protein</topology>
    </subcellularLocation>
</comment>
<dbReference type="PIRSF" id="PIRSF000848">
    <property type="entry name" value="CDP_diag_ino_3_P"/>
    <property type="match status" value="1"/>
</dbReference>
<keyword evidence="15" id="KW-0464">Manganese</keyword>
<evidence type="ECO:0000256" key="1">
    <source>
        <dbReference type="ARBA" id="ARBA00001936"/>
    </source>
</evidence>
<protein>
    <recommendedName>
        <fullName evidence="17 18">CDP-diacylglycerol--inositol 3-phosphatidyltransferase</fullName>
        <ecNumber evidence="5 18">2.7.8.11</ecNumber>
    </recommendedName>
</protein>
<proteinExistence type="inferred from homology"/>
<evidence type="ECO:0000256" key="7">
    <source>
        <dbReference type="ARBA" id="ARBA00022679"/>
    </source>
</evidence>
<dbReference type="GO" id="GO:0005794">
    <property type="term" value="C:Golgi apparatus"/>
    <property type="evidence" value="ECO:0007669"/>
    <property type="project" value="TreeGrafter"/>
</dbReference>
<dbReference type="InterPro" id="IPR048254">
    <property type="entry name" value="CDP_ALCOHOL_P_TRANSF_CS"/>
</dbReference>
<organism evidence="21 22">
    <name type="scientific">Caerostris extrusa</name>
    <name type="common">Bark spider</name>
    <name type="synonym">Caerostris bankana</name>
    <dbReference type="NCBI Taxonomy" id="172846"/>
    <lineage>
        <taxon>Eukaryota</taxon>
        <taxon>Metazoa</taxon>
        <taxon>Ecdysozoa</taxon>
        <taxon>Arthropoda</taxon>
        <taxon>Chelicerata</taxon>
        <taxon>Arachnida</taxon>
        <taxon>Araneae</taxon>
        <taxon>Araneomorphae</taxon>
        <taxon>Entelegynae</taxon>
        <taxon>Araneoidea</taxon>
        <taxon>Araneidae</taxon>
        <taxon>Caerostris</taxon>
    </lineage>
</organism>
<dbReference type="EC" id="2.7.8.11" evidence="5 18"/>
<accession>A0AAV4VMD6</accession>
<dbReference type="Pfam" id="PF01066">
    <property type="entry name" value="CDP-OH_P_transf"/>
    <property type="match status" value="1"/>
</dbReference>
<comment type="similarity">
    <text evidence="4 18 19">Belongs to the CDP-alcohol phosphatidyltransferase class-I family.</text>
</comment>
<feature type="transmembrane region" description="Helical" evidence="20">
    <location>
        <begin position="69"/>
        <end position="87"/>
    </location>
</feature>
<comment type="cofactor">
    <cofactor evidence="2">
        <name>Mg(2+)</name>
        <dbReference type="ChEBI" id="CHEBI:18420"/>
    </cofactor>
</comment>
<evidence type="ECO:0000256" key="10">
    <source>
        <dbReference type="ARBA" id="ARBA00022842"/>
    </source>
</evidence>
<evidence type="ECO:0000256" key="19">
    <source>
        <dbReference type="RuleBase" id="RU003750"/>
    </source>
</evidence>
<dbReference type="GO" id="GO:0016020">
    <property type="term" value="C:membrane"/>
    <property type="evidence" value="ECO:0007669"/>
    <property type="project" value="UniProtKB-SubCell"/>
</dbReference>
<evidence type="ECO:0000256" key="16">
    <source>
        <dbReference type="ARBA" id="ARBA00023264"/>
    </source>
</evidence>
<dbReference type="InterPro" id="IPR000462">
    <property type="entry name" value="CDP-OH_P_trans"/>
</dbReference>
<comment type="caution">
    <text evidence="21">The sequence shown here is derived from an EMBL/GenBank/DDBJ whole genome shotgun (WGS) entry which is preliminary data.</text>
</comment>
<dbReference type="PROSITE" id="PS00379">
    <property type="entry name" value="CDP_ALCOHOL_P_TRANSF"/>
    <property type="match status" value="1"/>
</dbReference>
<evidence type="ECO:0000256" key="17">
    <source>
        <dbReference type="ARBA" id="ARBA00070582"/>
    </source>
</evidence>
<evidence type="ECO:0000256" key="14">
    <source>
        <dbReference type="ARBA" id="ARBA00023209"/>
    </source>
</evidence>
<sequence>MSENIFLFVPNLIGYVRILLAIIACWYMQHDHIKATFCYLLSGFLDAFDGYAARFLNQGTKFGAMLDQLTDRCVTVFLLICLANFYPKWMIFFQLSMAIDISSHWIHQLAALMQGKTSHKFIDASANPIIRIYYTSRPVLFVMCAGNELFYSMLYLVYFTPGPSIIFGIGLFHIILYISTPIAILKTMISILQLFVACINIGIIDVNERAIEASKKK</sequence>
<gene>
    <name evidence="21" type="primary">CDIPT</name>
    <name evidence="21" type="ORF">CEXT_300741</name>
</gene>
<name>A0AAV4VMD6_CAEEX</name>
<keyword evidence="9" id="KW-0479">Metal-binding</keyword>
<dbReference type="PANTHER" id="PTHR15362:SF4">
    <property type="entry name" value="CDP-DIACYLGLYCEROL--INOSITOL 3-PHOSPHATIDYLTRANSFERASE"/>
    <property type="match status" value="1"/>
</dbReference>
<dbReference type="GO" id="GO:0006661">
    <property type="term" value="P:phosphatidylinositol biosynthetic process"/>
    <property type="evidence" value="ECO:0007669"/>
    <property type="project" value="TreeGrafter"/>
</dbReference>
<dbReference type="FunFam" id="1.20.120.1760:FF:000003">
    <property type="entry name" value="CDP-diacylglycerol--inositol 3-phosphatidyltransferase"/>
    <property type="match status" value="1"/>
</dbReference>
<keyword evidence="14 18" id="KW-0594">Phospholipid biosynthesis</keyword>
<evidence type="ECO:0000256" key="8">
    <source>
        <dbReference type="ARBA" id="ARBA00022692"/>
    </source>
</evidence>
<evidence type="ECO:0000256" key="9">
    <source>
        <dbReference type="ARBA" id="ARBA00022723"/>
    </source>
</evidence>
<comment type="cofactor">
    <cofactor evidence="1">
        <name>Mn(2+)</name>
        <dbReference type="ChEBI" id="CHEBI:29035"/>
    </cofactor>
</comment>
<feature type="transmembrane region" description="Helical" evidence="20">
    <location>
        <begin position="6"/>
        <end position="27"/>
    </location>
</feature>
<keyword evidence="16 18" id="KW-1208">Phospholipid metabolism</keyword>
<dbReference type="InterPro" id="IPR014387">
    <property type="entry name" value="CDP_diag_ino_3_P_euk"/>
</dbReference>
<dbReference type="GO" id="GO:0046872">
    <property type="term" value="F:metal ion binding"/>
    <property type="evidence" value="ECO:0007669"/>
    <property type="project" value="UniProtKB-KW"/>
</dbReference>
<comment type="catalytic activity">
    <reaction evidence="18">
        <text>a CDP-1,2-diacyl-sn-glycerol + myo-inositol = a 1,2-diacyl-sn-glycero-3-phospho-(1D-myo-inositol) + CMP + H(+)</text>
        <dbReference type="Rhea" id="RHEA:11580"/>
        <dbReference type="ChEBI" id="CHEBI:15378"/>
        <dbReference type="ChEBI" id="CHEBI:17268"/>
        <dbReference type="ChEBI" id="CHEBI:57880"/>
        <dbReference type="ChEBI" id="CHEBI:58332"/>
        <dbReference type="ChEBI" id="CHEBI:60377"/>
        <dbReference type="EC" id="2.7.8.11"/>
    </reaction>
</comment>
<dbReference type="InterPro" id="IPR043130">
    <property type="entry name" value="CDP-OH_PTrfase_TM_dom"/>
</dbReference>
<keyword evidence="11 20" id="KW-1133">Transmembrane helix</keyword>
<evidence type="ECO:0000256" key="3">
    <source>
        <dbReference type="ARBA" id="ARBA00004141"/>
    </source>
</evidence>
<keyword evidence="13 18" id="KW-0472">Membrane</keyword>
<evidence type="ECO:0000256" key="5">
    <source>
        <dbReference type="ARBA" id="ARBA00013212"/>
    </source>
</evidence>
<evidence type="ECO:0000256" key="15">
    <source>
        <dbReference type="ARBA" id="ARBA00023211"/>
    </source>
</evidence>
<evidence type="ECO:0000313" key="22">
    <source>
        <dbReference type="Proteomes" id="UP001054945"/>
    </source>
</evidence>
<keyword evidence="22" id="KW-1185">Reference proteome</keyword>
<dbReference type="Proteomes" id="UP001054945">
    <property type="component" value="Unassembled WGS sequence"/>
</dbReference>
<dbReference type="GO" id="GO:0003881">
    <property type="term" value="F:CDP-diacylglycerol-inositol 3-phosphatidyltransferase activity"/>
    <property type="evidence" value="ECO:0007669"/>
    <property type="project" value="UniProtKB-UniRule"/>
</dbReference>
<evidence type="ECO:0000256" key="6">
    <source>
        <dbReference type="ARBA" id="ARBA00022516"/>
    </source>
</evidence>
<keyword evidence="10" id="KW-0460">Magnesium</keyword>
<evidence type="ECO:0000256" key="12">
    <source>
        <dbReference type="ARBA" id="ARBA00023098"/>
    </source>
</evidence>
<dbReference type="Gene3D" id="1.20.120.1760">
    <property type="match status" value="1"/>
</dbReference>
<dbReference type="AlphaFoldDB" id="A0AAV4VMD6"/>
<keyword evidence="6 18" id="KW-0444">Lipid biosynthesis</keyword>
<evidence type="ECO:0000256" key="11">
    <source>
        <dbReference type="ARBA" id="ARBA00022989"/>
    </source>
</evidence>
<keyword evidence="12 18" id="KW-0443">Lipid metabolism</keyword>
<evidence type="ECO:0000256" key="2">
    <source>
        <dbReference type="ARBA" id="ARBA00001946"/>
    </source>
</evidence>
<dbReference type="PANTHER" id="PTHR15362">
    <property type="entry name" value="PHOSPHATIDYLINOSITOL SYNTHASE"/>
    <property type="match status" value="1"/>
</dbReference>
<keyword evidence="8 20" id="KW-0812">Transmembrane</keyword>
<evidence type="ECO:0000256" key="20">
    <source>
        <dbReference type="SAM" id="Phobius"/>
    </source>
</evidence>
<keyword evidence="7 18" id="KW-0808">Transferase</keyword>